<evidence type="ECO:0000313" key="3">
    <source>
        <dbReference type="Proteomes" id="UP000054821"/>
    </source>
</evidence>
<keyword evidence="3" id="KW-1185">Reference proteome</keyword>
<proteinExistence type="predicted"/>
<dbReference type="GeneID" id="36347946"/>
<comment type="caution">
    <text evidence="2">The sequence shown here is derived from an EMBL/GenBank/DDBJ whole genome shotgun (WGS) entry which is preliminary data.</text>
</comment>
<dbReference type="EMBL" id="JPDN02000075">
    <property type="protein sequence ID" value="PON20257.1"/>
    <property type="molecule type" value="Genomic_DNA"/>
</dbReference>
<reference evidence="2 3" key="1">
    <citation type="journal article" date="2016" name="Genome Announc.">
        <title>Draft Whole-Genome Sequence of Trichoderma gamsii T6085, a Promising Biocontrol Agent of Fusarium Head Blight on Wheat.</title>
        <authorList>
            <person name="Baroncelli R."/>
            <person name="Zapparata A."/>
            <person name="Piaggeschi G."/>
            <person name="Sarrocco S."/>
            <person name="Vannacci G."/>
        </authorList>
    </citation>
    <scope>NUCLEOTIDE SEQUENCE [LARGE SCALE GENOMIC DNA]</scope>
    <source>
        <strain evidence="2 3">T6085</strain>
    </source>
</reference>
<keyword evidence="1" id="KW-0812">Transmembrane</keyword>
<keyword evidence="1" id="KW-1133">Transmembrane helix</keyword>
<dbReference type="AlphaFoldDB" id="A0A2P4Z7J1"/>
<accession>A0A2P4Z7J1</accession>
<dbReference type="RefSeq" id="XP_024404356.1">
    <property type="nucleotide sequence ID" value="XM_024550892.1"/>
</dbReference>
<dbReference type="Proteomes" id="UP000054821">
    <property type="component" value="Unassembled WGS sequence"/>
</dbReference>
<evidence type="ECO:0000256" key="1">
    <source>
        <dbReference type="SAM" id="Phobius"/>
    </source>
</evidence>
<gene>
    <name evidence="2" type="ORF">TGAM01_v210853</name>
</gene>
<organism evidence="2 3">
    <name type="scientific">Trichoderma gamsii</name>
    <dbReference type="NCBI Taxonomy" id="398673"/>
    <lineage>
        <taxon>Eukaryota</taxon>
        <taxon>Fungi</taxon>
        <taxon>Dikarya</taxon>
        <taxon>Ascomycota</taxon>
        <taxon>Pezizomycotina</taxon>
        <taxon>Sordariomycetes</taxon>
        <taxon>Hypocreomycetidae</taxon>
        <taxon>Hypocreales</taxon>
        <taxon>Hypocreaceae</taxon>
        <taxon>Trichoderma</taxon>
    </lineage>
</organism>
<feature type="transmembrane region" description="Helical" evidence="1">
    <location>
        <begin position="6"/>
        <end position="25"/>
    </location>
</feature>
<name>A0A2P4Z7J1_9HYPO</name>
<evidence type="ECO:0000313" key="2">
    <source>
        <dbReference type="EMBL" id="PON20257.1"/>
    </source>
</evidence>
<sequence>YVFFWIINRGSIIAISYICLVIACGKPWAKTLFPLTCMLCEGFNYLSLSLPVPKYLNLHISDKHDSPLNNAE</sequence>
<keyword evidence="1" id="KW-0472">Membrane</keyword>
<protein>
    <submittedName>
        <fullName evidence="2">Uncharacterized protein</fullName>
    </submittedName>
</protein>
<feature type="non-terminal residue" evidence="2">
    <location>
        <position position="1"/>
    </location>
</feature>